<comment type="caution">
    <text evidence="2">The sequence shown here is derived from an EMBL/GenBank/DDBJ whole genome shotgun (WGS) entry which is preliminary data.</text>
</comment>
<name>A0A917RNB5_9NOCA</name>
<keyword evidence="3" id="KW-1185">Reference proteome</keyword>
<sequence>MPGACARNRGLTPADPYPAQRRVRIRALHGIRCPDPEVSMKRHAVRPNARSDAARALSPARDSDAGEFVQYYLGTSPGTASEWPAATSASAR</sequence>
<gene>
    <name evidence="2" type="ORF">GCM10011588_33240</name>
</gene>
<reference evidence="2" key="1">
    <citation type="journal article" date="2014" name="Int. J. Syst. Evol. Microbiol.">
        <title>Complete genome sequence of Corynebacterium casei LMG S-19264T (=DSM 44701T), isolated from a smear-ripened cheese.</title>
        <authorList>
            <consortium name="US DOE Joint Genome Institute (JGI-PGF)"/>
            <person name="Walter F."/>
            <person name="Albersmeier A."/>
            <person name="Kalinowski J."/>
            <person name="Ruckert C."/>
        </authorList>
    </citation>
    <scope>NUCLEOTIDE SEQUENCE</scope>
    <source>
        <strain evidence="2">CGMCC 4.3508</strain>
    </source>
</reference>
<evidence type="ECO:0000313" key="3">
    <source>
        <dbReference type="Proteomes" id="UP000638263"/>
    </source>
</evidence>
<evidence type="ECO:0000256" key="1">
    <source>
        <dbReference type="SAM" id="MobiDB-lite"/>
    </source>
</evidence>
<dbReference type="Proteomes" id="UP000638263">
    <property type="component" value="Unassembled WGS sequence"/>
</dbReference>
<feature type="region of interest" description="Disordered" evidence="1">
    <location>
        <begin position="38"/>
        <end position="62"/>
    </location>
</feature>
<dbReference type="AlphaFoldDB" id="A0A917RNB5"/>
<reference evidence="2" key="2">
    <citation type="submission" date="2020-09" db="EMBL/GenBank/DDBJ databases">
        <authorList>
            <person name="Sun Q."/>
            <person name="Zhou Y."/>
        </authorList>
    </citation>
    <scope>NUCLEOTIDE SEQUENCE</scope>
    <source>
        <strain evidence="2">CGMCC 4.3508</strain>
    </source>
</reference>
<organism evidence="2 3">
    <name type="scientific">Nocardia jinanensis</name>
    <dbReference type="NCBI Taxonomy" id="382504"/>
    <lineage>
        <taxon>Bacteria</taxon>
        <taxon>Bacillati</taxon>
        <taxon>Actinomycetota</taxon>
        <taxon>Actinomycetes</taxon>
        <taxon>Mycobacteriales</taxon>
        <taxon>Nocardiaceae</taxon>
        <taxon>Nocardia</taxon>
    </lineage>
</organism>
<evidence type="ECO:0000313" key="2">
    <source>
        <dbReference type="EMBL" id="GGL15928.1"/>
    </source>
</evidence>
<proteinExistence type="predicted"/>
<protein>
    <submittedName>
        <fullName evidence="2">Uncharacterized protein</fullName>
    </submittedName>
</protein>
<accession>A0A917RNB5</accession>
<dbReference type="EMBL" id="BMMH01000006">
    <property type="protein sequence ID" value="GGL15928.1"/>
    <property type="molecule type" value="Genomic_DNA"/>
</dbReference>